<gene>
    <name evidence="10" type="ORF">VSDG_02284</name>
</gene>
<feature type="region of interest" description="Disordered" evidence="7">
    <location>
        <begin position="662"/>
        <end position="702"/>
    </location>
</feature>
<evidence type="ECO:0000256" key="4">
    <source>
        <dbReference type="ARBA" id="ARBA00022989"/>
    </source>
</evidence>
<evidence type="ECO:0000313" key="10">
    <source>
        <dbReference type="EMBL" id="ROW01500.1"/>
    </source>
</evidence>
<dbReference type="GO" id="GO:0005783">
    <property type="term" value="C:endoplasmic reticulum"/>
    <property type="evidence" value="ECO:0007669"/>
    <property type="project" value="TreeGrafter"/>
</dbReference>
<reference evidence="10 11" key="1">
    <citation type="submission" date="2015-09" db="EMBL/GenBank/DDBJ databases">
        <title>Host preference determinants of Valsa canker pathogens revealed by comparative genomics.</title>
        <authorList>
            <person name="Yin Z."/>
            <person name="Huang L."/>
        </authorList>
    </citation>
    <scope>NUCLEOTIDE SEQUENCE [LARGE SCALE GENOMIC DNA]</scope>
    <source>
        <strain evidence="10 11">YSFL</strain>
    </source>
</reference>
<dbReference type="GO" id="GO:0005637">
    <property type="term" value="C:nuclear inner membrane"/>
    <property type="evidence" value="ECO:0007669"/>
    <property type="project" value="UniProtKB-SubCell"/>
</dbReference>
<keyword evidence="3" id="KW-0812">Transmembrane</keyword>
<evidence type="ECO:0000259" key="9">
    <source>
        <dbReference type="Pfam" id="PF12949"/>
    </source>
</evidence>
<dbReference type="CDD" id="cd12935">
    <property type="entry name" value="LEM_like"/>
    <property type="match status" value="1"/>
</dbReference>
<organism evidence="10 11">
    <name type="scientific">Cytospora chrysosperma</name>
    <name type="common">Cytospora canker fungus</name>
    <name type="synonym">Sphaeria chrysosperma</name>
    <dbReference type="NCBI Taxonomy" id="252740"/>
    <lineage>
        <taxon>Eukaryota</taxon>
        <taxon>Fungi</taxon>
        <taxon>Dikarya</taxon>
        <taxon>Ascomycota</taxon>
        <taxon>Pezizomycotina</taxon>
        <taxon>Sordariomycetes</taxon>
        <taxon>Sordariomycetidae</taxon>
        <taxon>Diaporthales</taxon>
        <taxon>Cytosporaceae</taxon>
        <taxon>Cytospora</taxon>
    </lineage>
</organism>
<dbReference type="InterPro" id="IPR044780">
    <property type="entry name" value="Heh2/Src1"/>
</dbReference>
<name>A0A423WDP4_CYTCH</name>
<feature type="domain" description="HeH/LEM" evidence="9">
    <location>
        <begin position="15"/>
        <end position="49"/>
    </location>
</feature>
<comment type="subcellular location">
    <subcellularLocation>
        <location evidence="1">Nucleus inner membrane</location>
    </subcellularLocation>
</comment>
<feature type="compositionally biased region" description="Polar residues" evidence="7">
    <location>
        <begin position="185"/>
        <end position="204"/>
    </location>
</feature>
<dbReference type="STRING" id="252740.A0A423WDP4"/>
<feature type="compositionally biased region" description="Basic residues" evidence="7">
    <location>
        <begin position="96"/>
        <end position="106"/>
    </location>
</feature>
<comment type="caution">
    <text evidence="10">The sequence shown here is derived from an EMBL/GenBank/DDBJ whole genome shotgun (WGS) entry which is preliminary data.</text>
</comment>
<dbReference type="Gene3D" id="1.10.10.1180">
    <property type="entry name" value="MAN1, winged-helix domain"/>
    <property type="match status" value="1"/>
</dbReference>
<feature type="region of interest" description="Disordered" evidence="7">
    <location>
        <begin position="521"/>
        <end position="541"/>
    </location>
</feature>
<feature type="region of interest" description="Disordered" evidence="7">
    <location>
        <begin position="60"/>
        <end position="242"/>
    </location>
</feature>
<feature type="compositionally biased region" description="Basic and acidic residues" evidence="7">
    <location>
        <begin position="108"/>
        <end position="120"/>
    </location>
</feature>
<evidence type="ECO:0000256" key="5">
    <source>
        <dbReference type="ARBA" id="ARBA00023136"/>
    </source>
</evidence>
<dbReference type="PANTHER" id="PTHR47808">
    <property type="entry name" value="INNER NUCLEAR MEMBRANE PROTEIN HEH2-RELATED"/>
    <property type="match status" value="1"/>
</dbReference>
<dbReference type="InterPro" id="IPR011015">
    <property type="entry name" value="LEM/LEM-like_dom_sf"/>
</dbReference>
<evidence type="ECO:0000313" key="11">
    <source>
        <dbReference type="Proteomes" id="UP000284375"/>
    </source>
</evidence>
<feature type="compositionally biased region" description="Basic and acidic residues" evidence="7">
    <location>
        <begin position="683"/>
        <end position="702"/>
    </location>
</feature>
<dbReference type="InterPro" id="IPR018996">
    <property type="entry name" value="Man1/Src1-like_C"/>
</dbReference>
<dbReference type="Gene3D" id="1.10.720.40">
    <property type="match status" value="1"/>
</dbReference>
<proteinExistence type="predicted"/>
<dbReference type="Proteomes" id="UP000284375">
    <property type="component" value="Unassembled WGS sequence"/>
</dbReference>
<sequence>MSDTEVDYLQPEFEPASVTMPRLRSILVSQNVPYPATAKKAQLVEIFNDNVAPRARKLLAQRQKAKRSSMGITNIDGSQGYSVANDDLMPPPSTSRRSKSPRKVTRNFKQESEEPEHIPEHVTLSPRKRQSRSASRQLAPSDTDTDSHYESKRSPRKTSRRAELTPRPEYKVAESEEDDAMYQRQPAQPGTVFTSDNPFQSRSPSMPMVTPSNRRRTADVESTVKRTTSSSMRRRAERPQVDDHEPMAFSNQLETPSSIFTTRPKTPKTPRTPGPVAEQVPMTPMTVEAGEEFTPDEQLALTQEDAYRAQTAMVPVRQNKRSTSLATPLWVLLVTLFGAYAAWYRQEKMAVGYCGVGRPEHDLIPRQLEYKDYKFDVPEWAIQLGEPQCEPCPPHAYCYADGSVRCEDAFILKPHPLSAGGLVPLPPTCEPDGEKVRRVKAVADKAVEELRERQAKFECGELVDEDGRQSQTPMIAVEDLKETVSDKRSKKLNKKEFDDLWTAALGEIETRDEIVVERKDDPEQDSYVLDPETLPDPEAFHTPTLRRPLSLAFRSAARSADPSYRATSAQIPALVDLVLGRLATQKELAYEEGGEDDPFLFLPNLRDDVLRSVHSLSERERIWQRVKAVVEQNTNVRTGQREGNNGEVGRAWEWIGPSGAIETGARRRKGGRVSWDTDVNDSEGDRSAVHKKWEEPGSRPVY</sequence>
<feature type="domain" description="Man1/Src1-like C-terminal" evidence="8">
    <location>
        <begin position="332"/>
        <end position="525"/>
    </location>
</feature>
<accession>A0A423WDP4</accession>
<dbReference type="PANTHER" id="PTHR47808:SF2">
    <property type="entry name" value="LEM DOMAIN-CONTAINING PROTEIN 2"/>
    <property type="match status" value="1"/>
</dbReference>
<keyword evidence="2" id="KW-0597">Phosphoprotein</keyword>
<dbReference type="GO" id="GO:0071763">
    <property type="term" value="P:nuclear membrane organization"/>
    <property type="evidence" value="ECO:0007669"/>
    <property type="project" value="TreeGrafter"/>
</dbReference>
<feature type="compositionally biased region" description="Basic and acidic residues" evidence="7">
    <location>
        <begin position="160"/>
        <end position="174"/>
    </location>
</feature>
<feature type="region of interest" description="Disordered" evidence="7">
    <location>
        <begin position="258"/>
        <end position="279"/>
    </location>
</feature>
<keyword evidence="6" id="KW-0539">Nucleus</keyword>
<feature type="compositionally biased region" description="Low complexity" evidence="7">
    <location>
        <begin position="261"/>
        <end position="275"/>
    </location>
</feature>
<keyword evidence="11" id="KW-1185">Reference proteome</keyword>
<evidence type="ECO:0000256" key="7">
    <source>
        <dbReference type="SAM" id="MobiDB-lite"/>
    </source>
</evidence>
<dbReference type="Pfam" id="PF12949">
    <property type="entry name" value="HeH"/>
    <property type="match status" value="1"/>
</dbReference>
<evidence type="ECO:0000256" key="6">
    <source>
        <dbReference type="ARBA" id="ARBA00023242"/>
    </source>
</evidence>
<dbReference type="GO" id="GO:0003682">
    <property type="term" value="F:chromatin binding"/>
    <property type="evidence" value="ECO:0007669"/>
    <property type="project" value="InterPro"/>
</dbReference>
<evidence type="ECO:0000256" key="3">
    <source>
        <dbReference type="ARBA" id="ARBA00022692"/>
    </source>
</evidence>
<dbReference type="AlphaFoldDB" id="A0A423WDP4"/>
<evidence type="ECO:0000256" key="1">
    <source>
        <dbReference type="ARBA" id="ARBA00004540"/>
    </source>
</evidence>
<evidence type="ECO:0000259" key="8">
    <source>
        <dbReference type="Pfam" id="PF09402"/>
    </source>
</evidence>
<keyword evidence="5" id="KW-0472">Membrane</keyword>
<evidence type="ECO:0008006" key="12">
    <source>
        <dbReference type="Google" id="ProtNLM"/>
    </source>
</evidence>
<feature type="compositionally biased region" description="Polar residues" evidence="7">
    <location>
        <begin position="70"/>
        <end position="82"/>
    </location>
</feature>
<dbReference type="EMBL" id="LJZO01000006">
    <property type="protein sequence ID" value="ROW01500.1"/>
    <property type="molecule type" value="Genomic_DNA"/>
</dbReference>
<dbReference type="Pfam" id="PF09402">
    <property type="entry name" value="MSC"/>
    <property type="match status" value="2"/>
</dbReference>
<dbReference type="OrthoDB" id="2503928at2759"/>
<dbReference type="GO" id="GO:0034399">
    <property type="term" value="C:nuclear periphery"/>
    <property type="evidence" value="ECO:0007669"/>
    <property type="project" value="TreeGrafter"/>
</dbReference>
<keyword evidence="4" id="KW-1133">Transmembrane helix</keyword>
<feature type="compositionally biased region" description="Polar residues" evidence="7">
    <location>
        <begin position="132"/>
        <end position="142"/>
    </location>
</feature>
<evidence type="ECO:0000256" key="2">
    <source>
        <dbReference type="ARBA" id="ARBA00022553"/>
    </source>
</evidence>
<feature type="domain" description="Man1/Src1-like C-terminal" evidence="8">
    <location>
        <begin position="558"/>
        <end position="657"/>
    </location>
</feature>
<dbReference type="InterPro" id="IPR025856">
    <property type="entry name" value="HeH/LEM_domain"/>
</dbReference>
<dbReference type="InterPro" id="IPR041885">
    <property type="entry name" value="MAN1_winged_helix_dom"/>
</dbReference>
<protein>
    <recommendedName>
        <fullName evidence="12">LEM-like domain-containing protein</fullName>
    </recommendedName>
</protein>